<evidence type="ECO:0000313" key="2">
    <source>
        <dbReference type="EMBL" id="AZT42535.1"/>
    </source>
</evidence>
<name>A0A3Q9MRN0_SALET</name>
<proteinExistence type="predicted"/>
<dbReference type="Pfam" id="PF11153">
    <property type="entry name" value="DUF2931"/>
    <property type="match status" value="1"/>
</dbReference>
<dbReference type="RefSeq" id="WP_023219440.1">
    <property type="nucleotide sequence ID" value="NZ_CP034698.1"/>
</dbReference>
<dbReference type="PROSITE" id="PS51257">
    <property type="entry name" value="PROKAR_LIPOPROTEIN"/>
    <property type="match status" value="1"/>
</dbReference>
<dbReference type="EMBL" id="CP034709">
    <property type="protein sequence ID" value="AZT37924.1"/>
    <property type="molecule type" value="Genomic_DNA"/>
</dbReference>
<protein>
    <submittedName>
        <fullName evidence="2">DUF2931 family protein</fullName>
    </submittedName>
</protein>
<reference evidence="2" key="1">
    <citation type="submission" date="2018-12" db="EMBL/GenBank/DDBJ databases">
        <title>Complete genome sequences of twenty non-typhoidal Salmonella isolates from Rwanda.</title>
        <authorList>
            <person name="Byukusenge M."/>
            <person name="Li L."/>
            <person name="Subhashinie K."/>
            <person name="Nzayirambaho M."/>
            <person name="Kuchipudi S.V."/>
            <person name="Jayarao B.M."/>
        </authorList>
    </citation>
    <scope>NUCLEOTIDE SEQUENCE</scope>
    <source>
        <strain evidence="1">RSE21</strain>
        <strain evidence="2">RSE40</strain>
    </source>
</reference>
<dbReference type="AlphaFoldDB" id="A0A3Q9MRN0"/>
<accession>A0A3Q9MRN0</accession>
<dbReference type="EMBL" id="CP034698">
    <property type="protein sequence ID" value="AZT42535.1"/>
    <property type="molecule type" value="Genomic_DNA"/>
</dbReference>
<sequence>MKKSLLFTFLLSLTACQPHSQKSAFNQGDYKLPFDKWGFVFIDPWKLRTLVTDAIVVDTTGRMYRFHTLDLPGNDPQSIGTWNTKVRSLPGYNIIKNAAPPQYIVLCWDSWVDKKHYETSMFFNKPVWQRMMTPLEHNASDGGPLWYNTLLFGLAPGGTVKVWFQASEDDGRENYPITPINMKTLSGDNLDVCKGMSQHIFSKDMAPDTAEFIKGKKYPYGNW</sequence>
<evidence type="ECO:0000313" key="1">
    <source>
        <dbReference type="EMBL" id="AZT37924.1"/>
    </source>
</evidence>
<organism evidence="2">
    <name type="scientific">Salmonella enterica subsp. enterica serovar Karamoja</name>
    <dbReference type="NCBI Taxonomy" id="2500153"/>
    <lineage>
        <taxon>Bacteria</taxon>
        <taxon>Pseudomonadati</taxon>
        <taxon>Pseudomonadota</taxon>
        <taxon>Gammaproteobacteria</taxon>
        <taxon>Enterobacterales</taxon>
        <taxon>Enterobacteriaceae</taxon>
        <taxon>Salmonella</taxon>
    </lineage>
</organism>
<dbReference type="InterPro" id="IPR021326">
    <property type="entry name" value="DUF2931"/>
</dbReference>
<gene>
    <name evidence="2" type="ORF">EL007_14965</name>
    <name evidence="1" type="ORF">ELZ88_14965</name>
</gene>